<evidence type="ECO:0000259" key="4">
    <source>
        <dbReference type="Pfam" id="PF02769"/>
    </source>
</evidence>
<dbReference type="InterPro" id="IPR036676">
    <property type="entry name" value="PurM-like_C_sf"/>
</dbReference>
<feature type="binding site" evidence="2">
    <location>
        <position position="31"/>
    </location>
    <ligand>
        <name>Mg(2+)</name>
        <dbReference type="ChEBI" id="CHEBI:18420"/>
        <label>3</label>
    </ligand>
</feature>
<dbReference type="PANTHER" id="PTHR30270:SF0">
    <property type="entry name" value="THIAMINE-MONOPHOSPHATE KINASE"/>
    <property type="match status" value="1"/>
</dbReference>
<evidence type="ECO:0000256" key="2">
    <source>
        <dbReference type="HAMAP-Rule" id="MF_02128"/>
    </source>
</evidence>
<feature type="binding site" evidence="2">
    <location>
        <position position="76"/>
    </location>
    <ligand>
        <name>Mg(2+)</name>
        <dbReference type="ChEBI" id="CHEBI:18420"/>
        <label>4</label>
    </ligand>
</feature>
<gene>
    <name evidence="2" type="primary">thiL</name>
    <name evidence="5" type="ORF">GA0116959_10978</name>
</gene>
<feature type="binding site" evidence="2">
    <location>
        <position position="55"/>
    </location>
    <ligand>
        <name>substrate</name>
    </ligand>
</feature>
<evidence type="ECO:0000256" key="1">
    <source>
        <dbReference type="ARBA" id="ARBA00022977"/>
    </source>
</evidence>
<keyword evidence="2" id="KW-0460">Magnesium</keyword>
<dbReference type="Pfam" id="PF00586">
    <property type="entry name" value="AIRS"/>
    <property type="match status" value="1"/>
</dbReference>
<dbReference type="SUPFAM" id="SSF55326">
    <property type="entry name" value="PurM N-terminal domain-like"/>
    <property type="match status" value="1"/>
</dbReference>
<dbReference type="GO" id="GO:0009229">
    <property type="term" value="P:thiamine diphosphate biosynthetic process"/>
    <property type="evidence" value="ECO:0007669"/>
    <property type="project" value="UniProtKB-UniRule"/>
</dbReference>
<dbReference type="GO" id="GO:0009228">
    <property type="term" value="P:thiamine biosynthetic process"/>
    <property type="evidence" value="ECO:0007669"/>
    <property type="project" value="UniProtKB-KW"/>
</dbReference>
<dbReference type="Gene3D" id="3.30.1330.10">
    <property type="entry name" value="PurM-like, N-terminal domain"/>
    <property type="match status" value="1"/>
</dbReference>
<reference evidence="5 6" key="1">
    <citation type="submission" date="2016-08" db="EMBL/GenBank/DDBJ databases">
        <authorList>
            <person name="Seilhamer J.J."/>
        </authorList>
    </citation>
    <scope>NUCLEOTIDE SEQUENCE [LARGE SCALE GENOMIC DNA]</scope>
    <source>
        <strain evidence="5 6">ANC 4874</strain>
    </source>
</reference>
<comment type="catalytic activity">
    <reaction evidence="2">
        <text>thiamine phosphate + ATP = thiamine diphosphate + ADP</text>
        <dbReference type="Rhea" id="RHEA:15913"/>
        <dbReference type="ChEBI" id="CHEBI:30616"/>
        <dbReference type="ChEBI" id="CHEBI:37575"/>
        <dbReference type="ChEBI" id="CHEBI:58937"/>
        <dbReference type="ChEBI" id="CHEBI:456216"/>
        <dbReference type="EC" id="2.7.4.16"/>
    </reaction>
</comment>
<keyword evidence="1 2" id="KW-0784">Thiamine biosynthesis</keyword>
<protein>
    <recommendedName>
        <fullName evidence="2">Thiamine-monophosphate kinase</fullName>
        <shortName evidence="2">TMP kinase</shortName>
        <shortName evidence="2">Thiamine-phosphate kinase</shortName>
        <ecNumber evidence="2">2.7.4.16</ecNumber>
    </recommendedName>
</protein>
<dbReference type="InterPro" id="IPR010918">
    <property type="entry name" value="PurM-like_C_dom"/>
</dbReference>
<dbReference type="Pfam" id="PF02769">
    <property type="entry name" value="AIRS_C"/>
    <property type="match status" value="1"/>
</dbReference>
<dbReference type="NCBIfam" id="TIGR01379">
    <property type="entry name" value="thiL"/>
    <property type="match status" value="1"/>
</dbReference>
<dbReference type="Gene3D" id="3.90.650.10">
    <property type="entry name" value="PurM-like C-terminal domain"/>
    <property type="match status" value="1"/>
</dbReference>
<feature type="domain" description="PurM-like C-terminal" evidence="4">
    <location>
        <begin position="190"/>
        <end position="289"/>
    </location>
</feature>
<feature type="binding site" evidence="2">
    <location>
        <position position="48"/>
    </location>
    <ligand>
        <name>Mg(2+)</name>
        <dbReference type="ChEBI" id="CHEBI:18420"/>
        <label>2</label>
    </ligand>
</feature>
<dbReference type="GO" id="GO:0009030">
    <property type="term" value="F:thiamine-phosphate kinase activity"/>
    <property type="evidence" value="ECO:0007669"/>
    <property type="project" value="UniProtKB-UniRule"/>
</dbReference>
<feature type="binding site" evidence="2">
    <location>
        <position position="76"/>
    </location>
    <ligand>
        <name>Mg(2+)</name>
        <dbReference type="ChEBI" id="CHEBI:18420"/>
        <label>2</label>
    </ligand>
</feature>
<dbReference type="GO" id="GO:0005524">
    <property type="term" value="F:ATP binding"/>
    <property type="evidence" value="ECO:0007669"/>
    <property type="project" value="UniProtKB-UniRule"/>
</dbReference>
<feature type="binding site" evidence="2">
    <location>
        <position position="47"/>
    </location>
    <ligand>
        <name>Mg(2+)</name>
        <dbReference type="ChEBI" id="CHEBI:18420"/>
        <label>1</label>
    </ligand>
</feature>
<feature type="binding site" evidence="2">
    <location>
        <position position="306"/>
    </location>
    <ligand>
        <name>substrate</name>
    </ligand>
</feature>
<dbReference type="OrthoDB" id="9802811at2"/>
<dbReference type="CDD" id="cd02194">
    <property type="entry name" value="ThiL"/>
    <property type="match status" value="1"/>
</dbReference>
<dbReference type="HAMAP" id="MF_02128">
    <property type="entry name" value="TMP_kinase"/>
    <property type="match status" value="1"/>
</dbReference>
<dbReference type="InterPro" id="IPR016188">
    <property type="entry name" value="PurM-like_N"/>
</dbReference>
<comment type="caution">
    <text evidence="2">Lacks conserved residue(s) required for the propagation of feature annotation.</text>
</comment>
<dbReference type="GO" id="GO:0000287">
    <property type="term" value="F:magnesium ion binding"/>
    <property type="evidence" value="ECO:0007669"/>
    <property type="project" value="UniProtKB-UniRule"/>
</dbReference>
<sequence>MAEFSIIDHYFNRQTIASSDVNIVDLGVGDDSAVLTPPPQQQLVICTDTLIAGRHFPLNTSPHAIGWKSVAVNLSDIAAMGAKPQSILLALSLAQIDHDWLTGFSQGLYDCCDQFGVSLIGGDTTQSPHLTISVTALGWIETGHAITRSGAQVGDYICVSGTLGDAAYALHNLGHPLQQRLDYPTPRCSLGQQLKGLASSMIDISDGLAQDLGHILKASQVGAQIQLDQLPISETLRILPQEKQWQHALAGGDDYELCFTINPQNYKKLLQQQSDVNITNIGQITQQSALTFVQNGVDHLLQFNGYQHFA</sequence>
<feature type="binding site" evidence="2">
    <location>
        <position position="48"/>
    </location>
    <ligand>
        <name>Mg(2+)</name>
        <dbReference type="ChEBI" id="CHEBI:18420"/>
        <label>1</label>
    </ligand>
</feature>
<dbReference type="Proteomes" id="UP000243661">
    <property type="component" value="Unassembled WGS sequence"/>
</dbReference>
<dbReference type="InterPro" id="IPR036921">
    <property type="entry name" value="PurM-like_N_sf"/>
</dbReference>
<name>A0A1C4GW74_9GAMM</name>
<evidence type="ECO:0000313" key="5">
    <source>
        <dbReference type="EMBL" id="SCC72396.1"/>
    </source>
</evidence>
<comment type="pathway">
    <text evidence="2">Cofactor biosynthesis; thiamine diphosphate biosynthesis; thiamine diphosphate from thiamine phosphate: step 1/1.</text>
</comment>
<feature type="binding site" evidence="2">
    <location>
        <position position="31"/>
    </location>
    <ligand>
        <name>Mg(2+)</name>
        <dbReference type="ChEBI" id="CHEBI:18420"/>
        <label>4</label>
    </ligand>
</feature>
<organism evidence="5 6">
    <name type="scientific">Acinetobacter albensis</name>
    <dbReference type="NCBI Taxonomy" id="1673609"/>
    <lineage>
        <taxon>Bacteria</taxon>
        <taxon>Pseudomonadati</taxon>
        <taxon>Pseudomonadota</taxon>
        <taxon>Gammaproteobacteria</taxon>
        <taxon>Moraxellales</taxon>
        <taxon>Moraxellaceae</taxon>
        <taxon>Acinetobacter</taxon>
    </lineage>
</organism>
<comment type="function">
    <text evidence="2">Catalyzes the ATP-dependent phosphorylation of thiamine-monophosphate (TMP) to form thiamine-pyrophosphate (TPP), the active form of vitamin B1.</text>
</comment>
<accession>A0A1C4GW74</accession>
<dbReference type="InterPro" id="IPR006283">
    <property type="entry name" value="ThiL-like"/>
</dbReference>
<dbReference type="SUPFAM" id="SSF56042">
    <property type="entry name" value="PurM C-terminal domain-like"/>
    <property type="match status" value="1"/>
</dbReference>
<keyword evidence="2" id="KW-0808">Transferase</keyword>
<proteinExistence type="inferred from homology"/>
<dbReference type="UniPathway" id="UPA00060">
    <property type="reaction ID" value="UER00142"/>
</dbReference>
<feature type="binding site" evidence="2">
    <location>
        <position position="253"/>
    </location>
    <ligand>
        <name>substrate</name>
    </ligand>
</feature>
<comment type="similarity">
    <text evidence="2">Belongs to the thiamine-monophosphate kinase family.</text>
</comment>
<feature type="binding site" evidence="2">
    <location>
        <position position="148"/>
    </location>
    <ligand>
        <name>ATP</name>
        <dbReference type="ChEBI" id="CHEBI:30616"/>
    </ligand>
</feature>
<feature type="binding site" evidence="2">
    <location>
        <position position="206"/>
    </location>
    <ligand>
        <name>Mg(2+)</name>
        <dbReference type="ChEBI" id="CHEBI:18420"/>
        <label>5</label>
    </ligand>
</feature>
<dbReference type="AlphaFoldDB" id="A0A1C4GW74"/>
<keyword evidence="2" id="KW-0547">Nucleotide-binding</keyword>
<feature type="binding site" evidence="2">
    <location>
        <position position="76"/>
    </location>
    <ligand>
        <name>Mg(2+)</name>
        <dbReference type="ChEBI" id="CHEBI:18420"/>
        <label>3</label>
    </ligand>
</feature>
<keyword evidence="2" id="KW-0067">ATP-binding</keyword>
<comment type="miscellaneous">
    <text evidence="2">Reaction mechanism of ThiL seems to utilize a direct, inline transfer of the gamma-phosphate of ATP to TMP rather than a phosphorylated enzyme intermediate.</text>
</comment>
<dbReference type="RefSeq" id="WP_092720289.1">
    <property type="nucleotide sequence ID" value="NZ_FMBK01000009.1"/>
</dbReference>
<keyword evidence="2" id="KW-0479">Metal-binding</keyword>
<dbReference type="EMBL" id="FMBK01000009">
    <property type="protein sequence ID" value="SCC72396.1"/>
    <property type="molecule type" value="Genomic_DNA"/>
</dbReference>
<feature type="binding site" evidence="2">
    <location>
        <begin position="122"/>
        <end position="123"/>
    </location>
    <ligand>
        <name>ATP</name>
        <dbReference type="ChEBI" id="CHEBI:30616"/>
    </ligand>
</feature>
<dbReference type="PIRSF" id="PIRSF005303">
    <property type="entry name" value="Thiam_monoph_kin"/>
    <property type="match status" value="1"/>
</dbReference>
<evidence type="ECO:0000313" key="6">
    <source>
        <dbReference type="Proteomes" id="UP000243661"/>
    </source>
</evidence>
<evidence type="ECO:0000259" key="3">
    <source>
        <dbReference type="Pfam" id="PF00586"/>
    </source>
</evidence>
<keyword evidence="2 5" id="KW-0418">Kinase</keyword>
<dbReference type="PANTHER" id="PTHR30270">
    <property type="entry name" value="THIAMINE-MONOPHOSPHATE KINASE"/>
    <property type="match status" value="1"/>
</dbReference>
<feature type="binding site" evidence="2">
    <location>
        <position position="203"/>
    </location>
    <ligand>
        <name>Mg(2+)</name>
        <dbReference type="ChEBI" id="CHEBI:18420"/>
        <label>3</label>
    </ligand>
</feature>
<feature type="domain" description="PurM-like N-terminal" evidence="3">
    <location>
        <begin position="29"/>
        <end position="139"/>
    </location>
</feature>
<feature type="binding site" evidence="2">
    <location>
        <position position="123"/>
    </location>
    <ligand>
        <name>Mg(2+)</name>
        <dbReference type="ChEBI" id="CHEBI:18420"/>
        <label>1</label>
    </ligand>
</feature>
<dbReference type="EC" id="2.7.4.16" evidence="2"/>
<feature type="binding site" evidence="2">
    <location>
        <position position="205"/>
    </location>
    <ligand>
        <name>ATP</name>
        <dbReference type="ChEBI" id="CHEBI:30616"/>
    </ligand>
</feature>